<evidence type="ECO:0000256" key="9">
    <source>
        <dbReference type="SAM" id="Phobius"/>
    </source>
</evidence>
<keyword evidence="2 8" id="KW-0812">Transmembrane</keyword>
<feature type="signal peptide" evidence="10">
    <location>
        <begin position="1"/>
        <end position="29"/>
    </location>
</feature>
<evidence type="ECO:0000259" key="11">
    <source>
        <dbReference type="PROSITE" id="PS50262"/>
    </source>
</evidence>
<dbReference type="Pfam" id="PF00001">
    <property type="entry name" value="7tm_1"/>
    <property type="match status" value="1"/>
</dbReference>
<dbReference type="AlphaFoldDB" id="A0A814DHM5"/>
<comment type="caution">
    <text evidence="12">The sequence shown here is derived from an EMBL/GenBank/DDBJ whole genome shotgun (WGS) entry which is preliminary data.</text>
</comment>
<keyword evidence="6 8" id="KW-0675">Receptor</keyword>
<dbReference type="SUPFAM" id="SSF81321">
    <property type="entry name" value="Family A G protein-coupled receptor-like"/>
    <property type="match status" value="1"/>
</dbReference>
<name>A0A814DHM5_9BILA</name>
<reference evidence="12" key="1">
    <citation type="submission" date="2021-02" db="EMBL/GenBank/DDBJ databases">
        <authorList>
            <person name="Nowell W R."/>
        </authorList>
    </citation>
    <scope>NUCLEOTIDE SEQUENCE</scope>
    <source>
        <strain evidence="12">Ploen Becks lab</strain>
    </source>
</reference>
<dbReference type="EMBL" id="CAJNOC010002865">
    <property type="protein sequence ID" value="CAF0955573.1"/>
    <property type="molecule type" value="Genomic_DNA"/>
</dbReference>
<dbReference type="PROSITE" id="PS00237">
    <property type="entry name" value="G_PROTEIN_RECEP_F1_1"/>
    <property type="match status" value="1"/>
</dbReference>
<dbReference type="PANTHER" id="PTHR24243:SF230">
    <property type="entry name" value="G-PROTEIN COUPLED RECEPTORS FAMILY 1 PROFILE DOMAIN-CONTAINING PROTEIN"/>
    <property type="match status" value="1"/>
</dbReference>
<dbReference type="GO" id="GO:0005886">
    <property type="term" value="C:plasma membrane"/>
    <property type="evidence" value="ECO:0007669"/>
    <property type="project" value="TreeGrafter"/>
</dbReference>
<dbReference type="Proteomes" id="UP000663879">
    <property type="component" value="Unassembled WGS sequence"/>
</dbReference>
<evidence type="ECO:0000256" key="8">
    <source>
        <dbReference type="RuleBase" id="RU000688"/>
    </source>
</evidence>
<evidence type="ECO:0000256" key="1">
    <source>
        <dbReference type="ARBA" id="ARBA00004141"/>
    </source>
</evidence>
<keyword evidence="5 9" id="KW-0472">Membrane</keyword>
<dbReference type="PROSITE" id="PS50262">
    <property type="entry name" value="G_PROTEIN_RECEP_F1_2"/>
    <property type="match status" value="1"/>
</dbReference>
<dbReference type="GO" id="GO:0004930">
    <property type="term" value="F:G protein-coupled receptor activity"/>
    <property type="evidence" value="ECO:0007669"/>
    <property type="project" value="UniProtKB-KW"/>
</dbReference>
<comment type="subcellular location">
    <subcellularLocation>
        <location evidence="1">Membrane</location>
        <topology evidence="1">Multi-pass membrane protein</topology>
    </subcellularLocation>
</comment>
<feature type="transmembrane region" description="Helical" evidence="9">
    <location>
        <begin position="184"/>
        <end position="206"/>
    </location>
</feature>
<evidence type="ECO:0000256" key="4">
    <source>
        <dbReference type="ARBA" id="ARBA00023040"/>
    </source>
</evidence>
<protein>
    <recommendedName>
        <fullName evidence="11">G-protein coupled receptors family 1 profile domain-containing protein</fullName>
    </recommendedName>
</protein>
<feature type="transmembrane region" description="Helical" evidence="9">
    <location>
        <begin position="245"/>
        <end position="268"/>
    </location>
</feature>
<evidence type="ECO:0000256" key="3">
    <source>
        <dbReference type="ARBA" id="ARBA00022989"/>
    </source>
</evidence>
<evidence type="ECO:0000256" key="5">
    <source>
        <dbReference type="ARBA" id="ARBA00023136"/>
    </source>
</evidence>
<dbReference type="InterPro" id="IPR017452">
    <property type="entry name" value="GPCR_Rhodpsn_7TM"/>
</dbReference>
<evidence type="ECO:0000256" key="2">
    <source>
        <dbReference type="ARBA" id="ARBA00022692"/>
    </source>
</evidence>
<evidence type="ECO:0000256" key="10">
    <source>
        <dbReference type="SAM" id="SignalP"/>
    </source>
</evidence>
<evidence type="ECO:0000313" key="12">
    <source>
        <dbReference type="EMBL" id="CAF0955573.1"/>
    </source>
</evidence>
<keyword evidence="3 9" id="KW-1133">Transmembrane helix</keyword>
<keyword evidence="13" id="KW-1185">Reference proteome</keyword>
<feature type="transmembrane region" description="Helical" evidence="9">
    <location>
        <begin position="60"/>
        <end position="81"/>
    </location>
</feature>
<feature type="domain" description="G-protein coupled receptors family 1 profile" evidence="11">
    <location>
        <begin position="72"/>
        <end position="347"/>
    </location>
</feature>
<proteinExistence type="inferred from homology"/>
<dbReference type="PANTHER" id="PTHR24243">
    <property type="entry name" value="G-PROTEIN COUPLED RECEPTOR"/>
    <property type="match status" value="1"/>
</dbReference>
<gene>
    <name evidence="12" type="ORF">OXX778_LOCUS14176</name>
</gene>
<dbReference type="InterPro" id="IPR000276">
    <property type="entry name" value="GPCR_Rhodpsn"/>
</dbReference>
<sequence length="398" mass="46687">MGHLKYNILTNSCLLIFCIHLSCITLSTGNDQNYNKTISISDNREIYKFYENLGNKMTAILAPILLIIGGVGNPLCIIILLKGKRKNPTVIYLCILAFFDFLVLYTGLLRQYINETWNYDIRNFSNVFCKLHIFMTYTFMQISSYILVSVTLNRFTIIFNRTVFCKQKQITSTRINEKDSNKSVYLIVFIISVLVSLWNFPFLYFYDIIQQPNKKNNYLSDCTIDKESNNEYYIFRTKYYGKLHLYIFIVVPCFILFVLNLLIIKKIMYSSKNLKLNNKEAKKKDKKRTALSIMLVSVCLWFMILKTPASLYLTFPVQEMSKPYFPLTYNLFMLVNYTNHAVNLILYIATSSSFRNEVKKFLEHIICKNKKQNSINSSMKNNAMKRLGSHEENHELVE</sequence>
<feature type="transmembrane region" description="Helical" evidence="9">
    <location>
        <begin position="90"/>
        <end position="113"/>
    </location>
</feature>
<feature type="transmembrane region" description="Helical" evidence="9">
    <location>
        <begin position="329"/>
        <end position="350"/>
    </location>
</feature>
<keyword evidence="4 8" id="KW-0297">G-protein coupled receptor</keyword>
<feature type="transmembrane region" description="Helical" evidence="9">
    <location>
        <begin position="289"/>
        <end position="309"/>
    </location>
</feature>
<keyword evidence="7 8" id="KW-0807">Transducer</keyword>
<evidence type="ECO:0000256" key="7">
    <source>
        <dbReference type="ARBA" id="ARBA00023224"/>
    </source>
</evidence>
<evidence type="ECO:0000256" key="6">
    <source>
        <dbReference type="ARBA" id="ARBA00023170"/>
    </source>
</evidence>
<organism evidence="12 13">
    <name type="scientific">Brachionus calyciflorus</name>
    <dbReference type="NCBI Taxonomy" id="104777"/>
    <lineage>
        <taxon>Eukaryota</taxon>
        <taxon>Metazoa</taxon>
        <taxon>Spiralia</taxon>
        <taxon>Gnathifera</taxon>
        <taxon>Rotifera</taxon>
        <taxon>Eurotatoria</taxon>
        <taxon>Monogononta</taxon>
        <taxon>Pseudotrocha</taxon>
        <taxon>Ploima</taxon>
        <taxon>Brachionidae</taxon>
        <taxon>Brachionus</taxon>
    </lineage>
</organism>
<feature type="chain" id="PRO_5032646978" description="G-protein coupled receptors family 1 profile domain-containing protein" evidence="10">
    <location>
        <begin position="30"/>
        <end position="398"/>
    </location>
</feature>
<dbReference type="OrthoDB" id="9990906at2759"/>
<dbReference type="Gene3D" id="1.20.1070.10">
    <property type="entry name" value="Rhodopsin 7-helix transmembrane proteins"/>
    <property type="match status" value="1"/>
</dbReference>
<comment type="similarity">
    <text evidence="8">Belongs to the G-protein coupled receptor 1 family.</text>
</comment>
<keyword evidence="10" id="KW-0732">Signal</keyword>
<evidence type="ECO:0000313" key="13">
    <source>
        <dbReference type="Proteomes" id="UP000663879"/>
    </source>
</evidence>
<dbReference type="PRINTS" id="PR00237">
    <property type="entry name" value="GPCRRHODOPSN"/>
</dbReference>
<accession>A0A814DHM5</accession>